<dbReference type="Pfam" id="PF03538">
    <property type="entry name" value="VRP1"/>
    <property type="match status" value="1"/>
</dbReference>
<dbReference type="Pfam" id="PF02369">
    <property type="entry name" value="Big_1"/>
    <property type="match status" value="1"/>
</dbReference>
<dbReference type="RefSeq" id="WP_167335894.1">
    <property type="nucleotide sequence ID" value="NZ_FZOL01000011.1"/>
</dbReference>
<dbReference type="Gene3D" id="2.60.40.10">
    <property type="entry name" value="Immunoglobulins"/>
    <property type="match status" value="2"/>
</dbReference>
<dbReference type="STRING" id="1215104.GCA_000730585_00138"/>
<accession>A0A239FUI3</accession>
<sequence length="1863" mass="204577">MARRRTAPESDSLTRIATRPGQAGQLLQAGLGSAFEIARGGVEALMKRVPGLDGDEAHRVHQRATALAVLAARHYREQRLTAQVEIPSPPWRTGLRALLEGPTFDSQFNPNWGDNCPPDAIEATTSPAAYLTALFQWVTQVIEPQANQEEGKPVFLAARRPDLATLMLDNHSLERVEPTIGIVNEILERAARKHLDDHNQKSLTVDDALLLARYPFGLPFERYMSQINAILQRKGYSLGELIRQLDPDFPYFCRGGLHSPRSDEALQLDMAIGPEQRALLLEAAYFPRAARRVSARSVQVRVNPRSGLRESLHTLQSGFYQRHYGVTKAEELLPLSAFCLRTGLDQDGVESLFSIERHAPVASPNVPGLAAPTPARFGSVYINAGTEPGIGIVSVDGEHALSDWKADHFDRMQRMIRLARWVELPFADADLIVAAALQAEHGEAGRGREISENTLRALGLFRRLRRDFKVSAEDFAALLSGVALYARGSAVPQFDRVFNDPTLFSEPLVLDDSVFSIVPKNDAQYRRIHHLCSALGINFETYLYLARYIAQSRQPAKTAGEDEDSLYWSHAVVSAFYRLVRLPAWLGLSSVEALALLQLMGERGHQYVSCLVTTRLVVHQHSELSDTLSVVQALADTVQWLRDNALDVAWLYQQLMPLAPVAAASERELDLLRQIAGRVPPAILSEASFRDAGIPMKAGVDVPVEIDWLQQLKLFVSPAGLILERGEDPDDVAYEAALRARIEVIVADLELPDGPGVLVRVFQLVMDARSAQRSLVWEALANLFGGSAELSQELLGWADGSSYQLLEEVLRLFDGNDLLPIPVGDDILALLARLTRRMLIAERLALSPLALRCWWQHREWFEGAGGDEPATDITFTQLHLLVQYRHLLEFTRQAEQALLDYLKLVADLPPDLSEEDLRLIREDAAGKITQFTGFGIRDILETALEISGNGLISSVRQMDHLVRVRLACETLQLGTAAAVELGALRGNSSREVYRSAAEGALSSLTAALEAPTVPIQGELGQSETSWIVVDTQRLVARTDAKARCLLTVKNFLGEPLANISVAWETNLSRLDAPSSSSTDVNGQVWIDLQAGEEMGAAQVIARFGLDRQILAPLVHIDCDLESLYISEPVRQPDEALAGNLDSVDFHLRVFDDHGNPGRDQIVQWSTDLGIFERPQTRTDGEGFASARLRSLSSGVATVMAELPINGEQESFDPVTFLEQLYFQYVRFDGPVAAGQPTTARCRVVNLDGSPQRTVTVLWSADFGSFVEEPDRSISNADGIAVITYLAAEPGEVTLTINARFAHKDLKPLSSARTTVHQLPTLVEMEPAEQYFGLHQARPATFSVRLEPAAAGYPVTWWAGEELLATTYTSADGSAGYQRFFREEDLGEHLITVRGVKEGEQFDFKVQVVVPHTRLRAQPGPDSPGIVLADAERVIFAVDPGLSSDLLVFAERIDGVGDDGARLTLTLDDYADPVALGVVFDPPLGETLHCDADGKVTLRIDCTNAAFLPNSDPSNNHMRLHVTSNLGTTLNIWVGLRYLLDLEKSELHFFRGPAASATTAGLSGRLKRRNGTLPPSLREGHRTLRLTLDGASEPVEVPLTTHGEDPLWLYAPAFNGDAGKIGSRCTFQAIGDLEKRVQFAGSNTFTAERIISDATLTLVAVEDSGIFHHYNDFVVDQGGVSRCTLELHDAEGPIAGVSLLVGRSLVNGVEFRSAGVTDGEGRTHVEIDTRQSAAKTTAALPIGLADFYRTLDLRVWEMAVITVSVTSLTEDRITGAAHFIRREGRLFSHVDHQWGLSFRCSQYGYTATFPTAPEGFTASAGMGRPKLPAVLTVGLYDKPENEIVWLIGKNYTDVTEDMSKGEDS</sequence>
<reference evidence="5" key="1">
    <citation type="submission" date="2017-06" db="EMBL/GenBank/DDBJ databases">
        <authorList>
            <person name="Varghese N."/>
            <person name="Submissions S."/>
        </authorList>
    </citation>
    <scope>NUCLEOTIDE SEQUENCE [LARGE SCALE GENOMIC DNA]</scope>
    <source>
        <strain evidence="5">DSM 22348</strain>
    </source>
</reference>
<proteinExistence type="inferred from homology"/>
<protein>
    <submittedName>
        <fullName evidence="4">Virulence plasmid A protein</fullName>
    </submittedName>
</protein>
<dbReference type="InterPro" id="IPR008964">
    <property type="entry name" value="Invasin/intimin_cell_adhesion"/>
</dbReference>
<name>A0A239FUI3_9PSED</name>
<dbReference type="EMBL" id="FZOL01000011">
    <property type="protein sequence ID" value="SNS60489.1"/>
    <property type="molecule type" value="Genomic_DNA"/>
</dbReference>
<evidence type="ECO:0000256" key="2">
    <source>
        <dbReference type="ARBA" id="ARBA00023026"/>
    </source>
</evidence>
<organism evidence="4 5">
    <name type="scientific">Pseudomonas japonica</name>
    <dbReference type="NCBI Taxonomy" id="256466"/>
    <lineage>
        <taxon>Bacteria</taxon>
        <taxon>Pseudomonadati</taxon>
        <taxon>Pseudomonadota</taxon>
        <taxon>Gammaproteobacteria</taxon>
        <taxon>Pseudomonadales</taxon>
        <taxon>Pseudomonadaceae</taxon>
        <taxon>Pseudomonas</taxon>
    </lineage>
</organism>
<gene>
    <name evidence="4" type="ORF">SAMN05444352_1112</name>
</gene>
<evidence type="ECO:0000313" key="5">
    <source>
        <dbReference type="Proteomes" id="UP000198407"/>
    </source>
</evidence>
<keyword evidence="5" id="KW-1185">Reference proteome</keyword>
<evidence type="ECO:0000313" key="4">
    <source>
        <dbReference type="EMBL" id="SNS60489.1"/>
    </source>
</evidence>
<dbReference type="InterPro" id="IPR013783">
    <property type="entry name" value="Ig-like_fold"/>
</dbReference>
<comment type="similarity">
    <text evidence="1">Belongs to the intimin/invasin family.</text>
</comment>
<evidence type="ECO:0000256" key="1">
    <source>
        <dbReference type="ARBA" id="ARBA00010116"/>
    </source>
</evidence>
<keyword evidence="2" id="KW-0843">Virulence</keyword>
<evidence type="ECO:0000259" key="3">
    <source>
        <dbReference type="Pfam" id="PF02369"/>
    </source>
</evidence>
<dbReference type="Proteomes" id="UP000198407">
    <property type="component" value="Unassembled WGS sequence"/>
</dbReference>
<dbReference type="InterPro" id="IPR018003">
    <property type="entry name" value="Insecticidal_toxin/plasmid_vir"/>
</dbReference>
<dbReference type="InterPro" id="IPR003344">
    <property type="entry name" value="Big_1_dom"/>
</dbReference>
<feature type="domain" description="Big-1" evidence="3">
    <location>
        <begin position="1131"/>
        <end position="1208"/>
    </location>
</feature>
<dbReference type="SUPFAM" id="SSF49373">
    <property type="entry name" value="Invasin/intimin cell-adhesion fragments"/>
    <property type="match status" value="3"/>
</dbReference>